<organism evidence="2 3">
    <name type="scientific">Paenisporosarcina macmurdoensis</name>
    <dbReference type="NCBI Taxonomy" id="212659"/>
    <lineage>
        <taxon>Bacteria</taxon>
        <taxon>Bacillati</taxon>
        <taxon>Bacillota</taxon>
        <taxon>Bacilli</taxon>
        <taxon>Bacillales</taxon>
        <taxon>Caryophanaceae</taxon>
        <taxon>Paenisporosarcina</taxon>
    </lineage>
</organism>
<dbReference type="RefSeq" id="WP_377732843.1">
    <property type="nucleotide sequence ID" value="NZ_JBHSRI010000003.1"/>
</dbReference>
<dbReference type="PROSITE" id="PS51257">
    <property type="entry name" value="PROKAR_LIPOPROTEIN"/>
    <property type="match status" value="1"/>
</dbReference>
<dbReference type="CDD" id="cd14789">
    <property type="entry name" value="Tiki"/>
    <property type="match status" value="1"/>
</dbReference>
<dbReference type="PANTHER" id="PTHR40590:SF1">
    <property type="entry name" value="CYTOPLASMIC PROTEIN"/>
    <property type="match status" value="1"/>
</dbReference>
<dbReference type="InterPro" id="IPR002816">
    <property type="entry name" value="TraB/PrgY/GumN_fam"/>
</dbReference>
<evidence type="ECO:0000313" key="2">
    <source>
        <dbReference type="EMBL" id="MFC6038744.1"/>
    </source>
</evidence>
<dbReference type="InterPro" id="IPR001611">
    <property type="entry name" value="Leu-rich_rpt"/>
</dbReference>
<keyword evidence="3" id="KW-1185">Reference proteome</keyword>
<keyword evidence="1" id="KW-0732">Signal</keyword>
<reference evidence="3" key="1">
    <citation type="journal article" date="2019" name="Int. J. Syst. Evol. Microbiol.">
        <title>The Global Catalogue of Microorganisms (GCM) 10K type strain sequencing project: providing services to taxonomists for standard genome sequencing and annotation.</title>
        <authorList>
            <consortium name="The Broad Institute Genomics Platform"/>
            <consortium name="The Broad Institute Genome Sequencing Center for Infectious Disease"/>
            <person name="Wu L."/>
            <person name="Ma J."/>
        </authorList>
    </citation>
    <scope>NUCLEOTIDE SEQUENCE [LARGE SCALE GENOMIC DNA]</scope>
    <source>
        <strain evidence="3">CCUG 54527</strain>
    </source>
</reference>
<evidence type="ECO:0000313" key="3">
    <source>
        <dbReference type="Proteomes" id="UP001596170"/>
    </source>
</evidence>
<dbReference type="EMBL" id="JBHSRI010000003">
    <property type="protein sequence ID" value="MFC6038744.1"/>
    <property type="molecule type" value="Genomic_DNA"/>
</dbReference>
<proteinExistence type="predicted"/>
<dbReference type="PANTHER" id="PTHR40590">
    <property type="entry name" value="CYTOPLASMIC PROTEIN-RELATED"/>
    <property type="match status" value="1"/>
</dbReference>
<dbReference type="InterPro" id="IPR047111">
    <property type="entry name" value="YbaP-like"/>
</dbReference>
<evidence type="ECO:0000256" key="1">
    <source>
        <dbReference type="SAM" id="SignalP"/>
    </source>
</evidence>
<dbReference type="Gene3D" id="3.80.10.10">
    <property type="entry name" value="Ribonuclease Inhibitor"/>
    <property type="match status" value="1"/>
</dbReference>
<dbReference type="PROSITE" id="PS51450">
    <property type="entry name" value="LRR"/>
    <property type="match status" value="1"/>
</dbReference>
<name>A0ABW1L480_9BACL</name>
<feature type="signal peptide" evidence="1">
    <location>
        <begin position="1"/>
        <end position="22"/>
    </location>
</feature>
<dbReference type="Proteomes" id="UP001596170">
    <property type="component" value="Unassembled WGS sequence"/>
</dbReference>
<dbReference type="SUPFAM" id="SSF52058">
    <property type="entry name" value="L domain-like"/>
    <property type="match status" value="1"/>
</dbReference>
<protein>
    <submittedName>
        <fullName evidence="2">TraB/GumN family protein</fullName>
    </submittedName>
</protein>
<gene>
    <name evidence="2" type="ORF">ACFPYN_04655</name>
</gene>
<dbReference type="Pfam" id="PF01963">
    <property type="entry name" value="TraB_PrgY_gumN"/>
    <property type="match status" value="1"/>
</dbReference>
<comment type="caution">
    <text evidence="2">The sequence shown here is derived from an EMBL/GenBank/DDBJ whole genome shotgun (WGS) entry which is preliminary data.</text>
</comment>
<dbReference type="InterPro" id="IPR032675">
    <property type="entry name" value="LRR_dom_sf"/>
</dbReference>
<accession>A0ABW1L480</accession>
<feature type="chain" id="PRO_5046007165" evidence="1">
    <location>
        <begin position="23"/>
        <end position="420"/>
    </location>
</feature>
<sequence length="420" mass="46871">MLKTTKYIFLLGIFIISTTACSLTSETVKLEEYFQDSSLEIVVRKELKSENPKVSEKEFATIQSLKAPEAGITNLEGIEKLTSLNYLDVTGNNIDDLSPLLSLEKLSEVQLGDIYFTGDSDETVGSVIENLEKKGVKVHVRSRLSFEEYDGPSEGIFHRVQKDNQTVYLLGSIHIGDQTIYPLNQKIDVAFEEADHLAVEINIEDINETEASQTMMQQGLYQDGTTLSTVVEDEVFKDTVGYLSDLGLNEEMINQFQPWFVTMMLSEVALGKSNLTSENGVDKHFITRATEKKLPIISLESVESQIASISSAPVEEQIESLEITLDSMDIYEEELTQLIRVWRSGNIDVIAQLRDLSEGSEQLAMDERDLLMADKIEGFLNADDGETYFVVVGALHLAGENSIVDLLETRGYSIESPGEF</sequence>